<dbReference type="InterPro" id="IPR010233">
    <property type="entry name" value="UbiG_MeTrfase"/>
</dbReference>
<dbReference type="FunFam" id="3.40.50.150:FF:000028">
    <property type="entry name" value="Ubiquinone biosynthesis O-methyltransferase"/>
    <property type="match status" value="1"/>
</dbReference>
<dbReference type="GO" id="GO:0061542">
    <property type="term" value="F:3-demethylubiquinol 3-O-methyltransferase activity"/>
    <property type="evidence" value="ECO:0007669"/>
    <property type="project" value="UniProtKB-EC"/>
</dbReference>
<keyword evidence="1 5" id="KW-0489">Methyltransferase</keyword>
<dbReference type="GO" id="GO:0102208">
    <property type="term" value="F:2-polyprenyl-6-hydroxyphenol methylase activity"/>
    <property type="evidence" value="ECO:0007669"/>
    <property type="project" value="UniProtKB-EC"/>
</dbReference>
<keyword evidence="4" id="KW-0949">S-adenosyl-L-methionine</keyword>
<dbReference type="EC" id="2.1.1.222" evidence="5"/>
<organism evidence="5">
    <name type="scientific">hydrothermal vent metagenome</name>
    <dbReference type="NCBI Taxonomy" id="652676"/>
    <lineage>
        <taxon>unclassified sequences</taxon>
        <taxon>metagenomes</taxon>
        <taxon>ecological metagenomes</taxon>
    </lineage>
</organism>
<keyword evidence="2 5" id="KW-0808">Transferase</keyword>
<dbReference type="PANTHER" id="PTHR43464">
    <property type="entry name" value="METHYLTRANSFERASE"/>
    <property type="match status" value="1"/>
</dbReference>
<dbReference type="PANTHER" id="PTHR43464:SF19">
    <property type="entry name" value="UBIQUINONE BIOSYNTHESIS O-METHYLTRANSFERASE, MITOCHONDRIAL"/>
    <property type="match status" value="1"/>
</dbReference>
<dbReference type="GO" id="GO:0010420">
    <property type="term" value="F:polyprenyldihydroxybenzoate methyltransferase activity"/>
    <property type="evidence" value="ECO:0007669"/>
    <property type="project" value="InterPro"/>
</dbReference>
<dbReference type="SUPFAM" id="SSF53335">
    <property type="entry name" value="S-adenosyl-L-methionine-dependent methyltransferases"/>
    <property type="match status" value="1"/>
</dbReference>
<evidence type="ECO:0000256" key="4">
    <source>
        <dbReference type="ARBA" id="ARBA00022691"/>
    </source>
</evidence>
<protein>
    <submittedName>
        <fullName evidence="5">3-demethylubiquinol 3-O-methyltransferase @ 2-polyprenyl-6-hydroxyphenyl methylase</fullName>
        <ecNumber evidence="5">2.1.1.222</ecNumber>
        <ecNumber evidence="5">2.1.1.64</ecNumber>
    </submittedName>
</protein>
<dbReference type="CDD" id="cd02440">
    <property type="entry name" value="AdoMet_MTases"/>
    <property type="match status" value="1"/>
</dbReference>
<dbReference type="NCBIfam" id="TIGR01983">
    <property type="entry name" value="UbiG"/>
    <property type="match status" value="1"/>
</dbReference>
<dbReference type="InterPro" id="IPR029063">
    <property type="entry name" value="SAM-dependent_MTases_sf"/>
</dbReference>
<gene>
    <name evidence="5" type="ORF">MNBD_GAMMA19-1417</name>
</gene>
<dbReference type="Pfam" id="PF13489">
    <property type="entry name" value="Methyltransf_23"/>
    <property type="match status" value="1"/>
</dbReference>
<dbReference type="Gene3D" id="3.40.50.150">
    <property type="entry name" value="Vaccinia Virus protein VP39"/>
    <property type="match status" value="1"/>
</dbReference>
<evidence type="ECO:0000256" key="2">
    <source>
        <dbReference type="ARBA" id="ARBA00022679"/>
    </source>
</evidence>
<proteinExistence type="inferred from homology"/>
<evidence type="ECO:0000256" key="3">
    <source>
        <dbReference type="ARBA" id="ARBA00022688"/>
    </source>
</evidence>
<dbReference type="GO" id="GO:0032259">
    <property type="term" value="P:methylation"/>
    <property type="evidence" value="ECO:0007669"/>
    <property type="project" value="UniProtKB-KW"/>
</dbReference>
<accession>A0A3B1AFR3</accession>
<dbReference type="EMBL" id="UOFV01000496">
    <property type="protein sequence ID" value="VAX04769.1"/>
    <property type="molecule type" value="Genomic_DNA"/>
</dbReference>
<evidence type="ECO:0000256" key="1">
    <source>
        <dbReference type="ARBA" id="ARBA00022603"/>
    </source>
</evidence>
<dbReference type="AlphaFoldDB" id="A0A3B1AFR3"/>
<dbReference type="HAMAP" id="MF_00472">
    <property type="entry name" value="UbiG"/>
    <property type="match status" value="1"/>
</dbReference>
<reference evidence="5" key="1">
    <citation type="submission" date="2018-06" db="EMBL/GenBank/DDBJ databases">
        <authorList>
            <person name="Zhirakovskaya E."/>
        </authorList>
    </citation>
    <scope>NUCLEOTIDE SEQUENCE</scope>
</reference>
<keyword evidence="3" id="KW-0831">Ubiquinone biosynthesis</keyword>
<sequence length="238" mass="26333">MTTIPHNTDPAEIAKFEALASRWWDAQSEFKPLHDINPLRLNYIDQRCGGLDGKTVIDVGCGGGILAESMVTKGATVTGIDMGEAPLKVAELHGLESGINVDYQQITAEQMAEQHPARFDVVTCMEMLEHVPDPASVITACAQLVKPGGTVFFSTINRNAKAYMLAIIGAEYLLRMLPKGTHDYAKFIRPSEMENWARHADLNMRDLTGMTYNPLNQHYALGRDLDVNYLAHCTRNEA</sequence>
<evidence type="ECO:0000313" key="5">
    <source>
        <dbReference type="EMBL" id="VAX04769.1"/>
    </source>
</evidence>
<name>A0A3B1AFR3_9ZZZZ</name>
<dbReference type="EC" id="2.1.1.64" evidence="5"/>